<name>A0A087AR13_9BIFI</name>
<keyword evidence="1" id="KW-1133">Transmembrane helix</keyword>
<dbReference type="AlphaFoldDB" id="A0A087AR13"/>
<dbReference type="Proteomes" id="UP000029046">
    <property type="component" value="Unassembled WGS sequence"/>
</dbReference>
<protein>
    <submittedName>
        <fullName evidence="2">Alcohol dehydrogenase, class IV</fullName>
    </submittedName>
</protein>
<dbReference type="eggNOG" id="ENOG50333MW">
    <property type="taxonomic scope" value="Bacteria"/>
</dbReference>
<evidence type="ECO:0000313" key="2">
    <source>
        <dbReference type="EMBL" id="KFI61213.1"/>
    </source>
</evidence>
<evidence type="ECO:0000313" key="3">
    <source>
        <dbReference type="Proteomes" id="UP000029046"/>
    </source>
</evidence>
<reference evidence="2 3" key="1">
    <citation type="submission" date="2014-03" db="EMBL/GenBank/DDBJ databases">
        <title>Genomics of Bifidobacteria.</title>
        <authorList>
            <person name="Ventura M."/>
            <person name="Milani C."/>
            <person name="Lugli G.A."/>
        </authorList>
    </citation>
    <scope>NUCLEOTIDE SEQUENCE [LARGE SCALE GENOMIC DNA]</scope>
    <source>
        <strain evidence="2 3">LMG 11586</strain>
    </source>
</reference>
<sequence length="192" mass="20507">MTSIANSSRRQSDPTLQPWSHRQPYAVRVLITIVSGVAAGIVGTLAHRMGAAQNIPYGLLLAFLILGISTWCARARSNAVGLGFHLIASSAAVWMLTGYGPGGDALVPVGFSGEVPFFCQHAGVIWIYGVIVMQVVMLFLPARWFMVPDRLVPEPQTADAAEPFAVEGNGNGTDDGTADMTDMTLDDEGETW</sequence>
<feature type="transmembrane region" description="Helical" evidence="1">
    <location>
        <begin position="25"/>
        <end position="49"/>
    </location>
</feature>
<gene>
    <name evidence="2" type="ORF">BIGA_0646</name>
</gene>
<dbReference type="RefSeq" id="WP_081929393.1">
    <property type="nucleotide sequence ID" value="NZ_JGYX01000002.1"/>
</dbReference>
<comment type="caution">
    <text evidence="2">The sequence shown here is derived from an EMBL/GenBank/DDBJ whole genome shotgun (WGS) entry which is preliminary data.</text>
</comment>
<accession>A0A087AR13</accession>
<proteinExistence type="predicted"/>
<keyword evidence="1" id="KW-0472">Membrane</keyword>
<keyword evidence="3" id="KW-1185">Reference proteome</keyword>
<evidence type="ECO:0000256" key="1">
    <source>
        <dbReference type="SAM" id="Phobius"/>
    </source>
</evidence>
<dbReference type="EMBL" id="JGYX01000002">
    <property type="protein sequence ID" value="KFI61213.1"/>
    <property type="molecule type" value="Genomic_DNA"/>
</dbReference>
<organism evidence="2 3">
    <name type="scientific">Bifidobacterium pullorum subsp. gallinarum</name>
    <dbReference type="NCBI Taxonomy" id="78344"/>
    <lineage>
        <taxon>Bacteria</taxon>
        <taxon>Bacillati</taxon>
        <taxon>Actinomycetota</taxon>
        <taxon>Actinomycetes</taxon>
        <taxon>Bifidobacteriales</taxon>
        <taxon>Bifidobacteriaceae</taxon>
        <taxon>Bifidobacterium</taxon>
    </lineage>
</organism>
<keyword evidence="1" id="KW-0812">Transmembrane</keyword>
<feature type="transmembrane region" description="Helical" evidence="1">
    <location>
        <begin position="120"/>
        <end position="140"/>
    </location>
</feature>
<feature type="transmembrane region" description="Helical" evidence="1">
    <location>
        <begin position="55"/>
        <end position="73"/>
    </location>
</feature>
<feature type="transmembrane region" description="Helical" evidence="1">
    <location>
        <begin position="80"/>
        <end position="100"/>
    </location>
</feature>